<evidence type="ECO:0000313" key="12">
    <source>
        <dbReference type="EMBL" id="MEN3930958.1"/>
    </source>
</evidence>
<dbReference type="Pfam" id="PF00266">
    <property type="entry name" value="Aminotran_5"/>
    <property type="match status" value="1"/>
</dbReference>
<dbReference type="InterPro" id="IPR016454">
    <property type="entry name" value="Cysteine_dSase"/>
</dbReference>
<accession>A0ABV0BIZ3</accession>
<gene>
    <name evidence="12" type="ORF">WJT86_07790</name>
</gene>
<dbReference type="EMBL" id="JBBYXI010000002">
    <property type="protein sequence ID" value="MEN3930958.1"/>
    <property type="molecule type" value="Genomic_DNA"/>
</dbReference>
<evidence type="ECO:0000256" key="3">
    <source>
        <dbReference type="ARBA" id="ARBA00006490"/>
    </source>
</evidence>
<evidence type="ECO:0000259" key="11">
    <source>
        <dbReference type="Pfam" id="PF00266"/>
    </source>
</evidence>
<name>A0ABV0BIZ3_9HYPH</name>
<protein>
    <recommendedName>
        <fullName evidence="4">Cysteine desulfurase</fullName>
    </recommendedName>
</protein>
<dbReference type="RefSeq" id="WP_346336977.1">
    <property type="nucleotide sequence ID" value="NZ_JBBYXI010000002.1"/>
</dbReference>
<keyword evidence="13" id="KW-1185">Reference proteome</keyword>
<feature type="domain" description="Aminotransferase class V" evidence="11">
    <location>
        <begin position="6"/>
        <end position="366"/>
    </location>
</feature>
<evidence type="ECO:0000256" key="5">
    <source>
        <dbReference type="ARBA" id="ARBA00022679"/>
    </source>
</evidence>
<dbReference type="Proteomes" id="UP001418637">
    <property type="component" value="Unassembled WGS sequence"/>
</dbReference>
<keyword evidence="6" id="KW-0479">Metal-binding</keyword>
<proteinExistence type="inferred from homology"/>
<dbReference type="PANTHER" id="PTHR11601">
    <property type="entry name" value="CYSTEINE DESULFURYLASE FAMILY MEMBER"/>
    <property type="match status" value="1"/>
</dbReference>
<dbReference type="PANTHER" id="PTHR11601:SF34">
    <property type="entry name" value="CYSTEINE DESULFURASE"/>
    <property type="match status" value="1"/>
</dbReference>
<evidence type="ECO:0000256" key="8">
    <source>
        <dbReference type="ARBA" id="ARBA00023004"/>
    </source>
</evidence>
<comment type="similarity">
    <text evidence="3">Belongs to the class-V pyridoxal-phosphate-dependent aminotransferase family. NifS/IscS subfamily.</text>
</comment>
<evidence type="ECO:0000256" key="4">
    <source>
        <dbReference type="ARBA" id="ARBA00013558"/>
    </source>
</evidence>
<dbReference type="InterPro" id="IPR015421">
    <property type="entry name" value="PyrdxlP-dep_Trfase_major"/>
</dbReference>
<evidence type="ECO:0000256" key="2">
    <source>
        <dbReference type="ARBA" id="ARBA00003120"/>
    </source>
</evidence>
<dbReference type="InterPro" id="IPR015422">
    <property type="entry name" value="PyrdxlP-dep_Trfase_small"/>
</dbReference>
<keyword evidence="8" id="KW-0408">Iron</keyword>
<keyword evidence="5" id="KW-0808">Transferase</keyword>
<comment type="caution">
    <text evidence="12">The sequence shown here is derived from an EMBL/GenBank/DDBJ whole genome shotgun (WGS) entry which is preliminary data.</text>
</comment>
<sequence>MADRRIYLDHNATSLIRPVAIDAMIHAMSLPGNASSVHTEGRTARAVLEKAREQVANLVGGRARNVYFTSGGTEANNAALSPTLRLSSKEHPASCLILGATEHPSVLQGHRFAAENVKILPVDENGIVVKSALSDLLKNIDGRAIVSIHMANNETGVIQPVQEIARTVHEHGGILHVDAVQAAGRMLIDLAELEADVLTLSAHKIGGPKGVGAIVLRSAATDLGGALIRGGGQERGIRSGTENIAAIAGFGAAAQEALDTLSDEQTRLLSLRSQLEKGILELAPDTVIIGQPVDRLCNTLSIALPNQRAETLLIAFDLAGIAVSSGSACSSGKVKRSHVLDAMGMDRSLSEGAIRVSLGWSSSEEDCISFLQAFEKVLKSLYTGR</sequence>
<evidence type="ECO:0000256" key="6">
    <source>
        <dbReference type="ARBA" id="ARBA00022723"/>
    </source>
</evidence>
<comment type="function">
    <text evidence="2">Catalyzes the removal of elemental sulfur atoms from cysteine to produce alanine. Seems to participate in the biosynthesis of the nitrogenase metalloclusters by providing the inorganic sulfur required for the Fe-S core formation.</text>
</comment>
<evidence type="ECO:0000256" key="10">
    <source>
        <dbReference type="ARBA" id="ARBA00050776"/>
    </source>
</evidence>
<dbReference type="InterPro" id="IPR015424">
    <property type="entry name" value="PyrdxlP-dep_Trfase"/>
</dbReference>
<dbReference type="Gene3D" id="3.40.640.10">
    <property type="entry name" value="Type I PLP-dependent aspartate aminotransferase-like (Major domain)"/>
    <property type="match status" value="1"/>
</dbReference>
<evidence type="ECO:0000313" key="13">
    <source>
        <dbReference type="Proteomes" id="UP001418637"/>
    </source>
</evidence>
<reference evidence="12 13" key="1">
    <citation type="submission" date="2024-04" db="EMBL/GenBank/DDBJ databases">
        <title>A novel species isolated from cricket.</title>
        <authorList>
            <person name="Wang H.-C."/>
        </authorList>
    </citation>
    <scope>NUCLEOTIDE SEQUENCE [LARGE SCALE GENOMIC DNA]</scope>
    <source>
        <strain evidence="12 13">WL0021</strain>
    </source>
</reference>
<organism evidence="12 13">
    <name type="scientific">Hohaiivirga grylli</name>
    <dbReference type="NCBI Taxonomy" id="3133970"/>
    <lineage>
        <taxon>Bacteria</taxon>
        <taxon>Pseudomonadati</taxon>
        <taxon>Pseudomonadota</taxon>
        <taxon>Alphaproteobacteria</taxon>
        <taxon>Hyphomicrobiales</taxon>
        <taxon>Methylobacteriaceae</taxon>
        <taxon>Hohaiivirga</taxon>
    </lineage>
</organism>
<keyword evidence="7" id="KW-0663">Pyridoxal phosphate</keyword>
<dbReference type="Gene3D" id="3.90.1150.10">
    <property type="entry name" value="Aspartate Aminotransferase, domain 1"/>
    <property type="match status" value="1"/>
</dbReference>
<dbReference type="SUPFAM" id="SSF53383">
    <property type="entry name" value="PLP-dependent transferases"/>
    <property type="match status" value="1"/>
</dbReference>
<evidence type="ECO:0000256" key="7">
    <source>
        <dbReference type="ARBA" id="ARBA00022898"/>
    </source>
</evidence>
<dbReference type="PIRSF" id="PIRSF005572">
    <property type="entry name" value="NifS"/>
    <property type="match status" value="1"/>
</dbReference>
<evidence type="ECO:0000256" key="9">
    <source>
        <dbReference type="ARBA" id="ARBA00023014"/>
    </source>
</evidence>
<evidence type="ECO:0000256" key="1">
    <source>
        <dbReference type="ARBA" id="ARBA00001933"/>
    </source>
</evidence>
<comment type="catalytic activity">
    <reaction evidence="10">
        <text>(sulfur carrier)-H + L-cysteine = (sulfur carrier)-SH + L-alanine</text>
        <dbReference type="Rhea" id="RHEA:43892"/>
        <dbReference type="Rhea" id="RHEA-COMP:14737"/>
        <dbReference type="Rhea" id="RHEA-COMP:14739"/>
        <dbReference type="ChEBI" id="CHEBI:29917"/>
        <dbReference type="ChEBI" id="CHEBI:35235"/>
        <dbReference type="ChEBI" id="CHEBI:57972"/>
        <dbReference type="ChEBI" id="CHEBI:64428"/>
        <dbReference type="EC" id="2.8.1.7"/>
    </reaction>
</comment>
<keyword evidence="9" id="KW-0411">Iron-sulfur</keyword>
<dbReference type="Gene3D" id="1.10.260.50">
    <property type="match status" value="1"/>
</dbReference>
<comment type="cofactor">
    <cofactor evidence="1">
        <name>pyridoxal 5'-phosphate</name>
        <dbReference type="ChEBI" id="CHEBI:597326"/>
    </cofactor>
</comment>
<dbReference type="InterPro" id="IPR000192">
    <property type="entry name" value="Aminotrans_V_dom"/>
</dbReference>